<feature type="domain" description="BIG2" evidence="1">
    <location>
        <begin position="142"/>
        <end position="222"/>
    </location>
</feature>
<name>A0AAE9GD57_9CAUD</name>
<dbReference type="EMBL" id="OM966901">
    <property type="protein sequence ID" value="UNZ10517.1"/>
    <property type="molecule type" value="Genomic_DNA"/>
</dbReference>
<keyword evidence="3" id="KW-1185">Reference proteome</keyword>
<dbReference type="InterPro" id="IPR003343">
    <property type="entry name" value="Big_2"/>
</dbReference>
<proteinExistence type="predicted"/>
<sequence length="398" mass="42089">MKLTNLSASTLPELNGKFLVVETLSDGYTGTVNGHYNYEVVTKGEDYEIYPTLWNNEKAQFVKADEMVVYTNGDTVFYVTRTTKDPYNHAVISELIVEEGMDKDKRTLQAFQLFADDLFSIGNYNVFLTHQIDVVDSPNNVKVESVSLDKESGTLYVGDTVDLTATVLPENATVKDVTFSVVPEGIATVTATGAKATVTAKVKGSANVIVTTLDGDKTAQYALTVKEHVSVSGITLNKEVTSIVKGATETLVATVTPPDAENKAVTWASDKPAVAKVDQNGKVTAVDGGTANITATTVDGKKVATYVVTVTVPVTGVTLDTNAITLEIDGTQKLVATVAPSNATNKKVTWKSDKSEIATVDQEGTVTGVADGTANVTAETEDGKKVATCAVTVNPAQA</sequence>
<evidence type="ECO:0000313" key="3">
    <source>
        <dbReference type="Proteomes" id="UP000830984"/>
    </source>
</evidence>
<accession>A0AAE9GD57</accession>
<dbReference type="InterPro" id="IPR008964">
    <property type="entry name" value="Invasin/intimin_cell_adhesion"/>
</dbReference>
<evidence type="ECO:0000259" key="1">
    <source>
        <dbReference type="SMART" id="SM00635"/>
    </source>
</evidence>
<gene>
    <name evidence="2" type="ORF">DIEEDFHO_00166</name>
</gene>
<dbReference type="Pfam" id="PF02368">
    <property type="entry name" value="Big_2"/>
    <property type="match status" value="3"/>
</dbReference>
<protein>
    <submittedName>
        <fullName evidence="2">Virion protein 4</fullName>
    </submittedName>
</protein>
<reference evidence="2 3" key="1">
    <citation type="submission" date="2022-03" db="EMBL/GenBank/DDBJ databases">
        <title>Phage cocktails constrain the growth of Enterococcus.</title>
        <authorList>
            <person name="Wandro S."/>
            <person name="Gharbale P."/>
            <person name="Attai H."/>
            <person name="Hendrickson C."/>
            <person name="Samillano C."/>
            <person name="Suh J."/>
            <person name="Dunham S."/>
            <person name="Pride D."/>
            <person name="Whiteson K."/>
        </authorList>
    </citation>
    <scope>NUCLEOTIDE SEQUENCE [LARGE SCALE GENOMIC DNA]</scope>
</reference>
<organism evidence="2 3">
    <name type="scientific">Enterococcus phage vB_OCPT_Bill</name>
    <dbReference type="NCBI Taxonomy" id="2922322"/>
    <lineage>
        <taxon>Viruses</taxon>
        <taxon>Duplodnaviria</taxon>
        <taxon>Heunggongvirae</taxon>
        <taxon>Uroviricota</taxon>
        <taxon>Caudoviricetes</taxon>
        <taxon>Herelleviridae</taxon>
        <taxon>Brockvirinae</taxon>
        <taxon>Schiekvirus</taxon>
        <taxon>Schiekvirus bill</taxon>
    </lineage>
</organism>
<dbReference type="Proteomes" id="UP000830984">
    <property type="component" value="Segment"/>
</dbReference>
<dbReference type="Gene3D" id="2.60.40.1080">
    <property type="match status" value="3"/>
</dbReference>
<dbReference type="SUPFAM" id="SSF49373">
    <property type="entry name" value="Invasin/intimin cell-adhesion fragments"/>
    <property type="match status" value="3"/>
</dbReference>
<evidence type="ECO:0000313" key="2">
    <source>
        <dbReference type="EMBL" id="UNZ10517.1"/>
    </source>
</evidence>
<dbReference type="SMART" id="SM00635">
    <property type="entry name" value="BID_2"/>
    <property type="match status" value="3"/>
</dbReference>
<feature type="domain" description="BIG2" evidence="1">
    <location>
        <begin position="313"/>
        <end position="390"/>
    </location>
</feature>
<feature type="domain" description="BIG2" evidence="1">
    <location>
        <begin position="230"/>
        <end position="307"/>
    </location>
</feature>